<dbReference type="GeneID" id="6495773"/>
<evidence type="ECO:0000313" key="2">
    <source>
        <dbReference type="EMBL" id="KPU76187.1"/>
    </source>
</evidence>
<reference evidence="1 3" key="1">
    <citation type="journal article" date="2007" name="Nature">
        <title>Evolution of genes and genomes on the Drosophila phylogeny.</title>
        <authorList>
            <consortium name="Drosophila 12 Genomes Consortium"/>
            <person name="Clark A.G."/>
            <person name="Eisen M.B."/>
            <person name="Smith D.R."/>
            <person name="Bergman C.M."/>
            <person name="Oliver B."/>
            <person name="Markow T.A."/>
            <person name="Kaufman T.C."/>
            <person name="Kellis M."/>
            <person name="Gelbart W."/>
            <person name="Iyer V.N."/>
            <person name="Pollard D.A."/>
            <person name="Sackton T.B."/>
            <person name="Larracuente A.M."/>
            <person name="Singh N.D."/>
            <person name="Abad J.P."/>
            <person name="Abt D.N."/>
            <person name="Adryan B."/>
            <person name="Aguade M."/>
            <person name="Akashi H."/>
            <person name="Anderson W.W."/>
            <person name="Aquadro C.F."/>
            <person name="Ardell D.H."/>
            <person name="Arguello R."/>
            <person name="Artieri C.G."/>
            <person name="Barbash D.A."/>
            <person name="Barker D."/>
            <person name="Barsanti P."/>
            <person name="Batterham P."/>
            <person name="Batzoglou S."/>
            <person name="Begun D."/>
            <person name="Bhutkar A."/>
            <person name="Blanco E."/>
            <person name="Bosak S.A."/>
            <person name="Bradley R.K."/>
            <person name="Brand A.D."/>
            <person name="Brent M.R."/>
            <person name="Brooks A.N."/>
            <person name="Brown R.H."/>
            <person name="Butlin R.K."/>
            <person name="Caggese C."/>
            <person name="Calvi B.R."/>
            <person name="Bernardo de Carvalho A."/>
            <person name="Caspi A."/>
            <person name="Castrezana S."/>
            <person name="Celniker S.E."/>
            <person name="Chang J.L."/>
            <person name="Chapple C."/>
            <person name="Chatterji S."/>
            <person name="Chinwalla A."/>
            <person name="Civetta A."/>
            <person name="Clifton S.W."/>
            <person name="Comeron J.M."/>
            <person name="Costello J.C."/>
            <person name="Coyne J.A."/>
            <person name="Daub J."/>
            <person name="David R.G."/>
            <person name="Delcher A.L."/>
            <person name="Delehaunty K."/>
            <person name="Do C.B."/>
            <person name="Ebling H."/>
            <person name="Edwards K."/>
            <person name="Eickbush T."/>
            <person name="Evans J.D."/>
            <person name="Filipski A."/>
            <person name="Findeiss S."/>
            <person name="Freyhult E."/>
            <person name="Fulton L."/>
            <person name="Fulton R."/>
            <person name="Garcia A.C."/>
            <person name="Gardiner A."/>
            <person name="Garfield D.A."/>
            <person name="Garvin B.E."/>
            <person name="Gibson G."/>
            <person name="Gilbert D."/>
            <person name="Gnerre S."/>
            <person name="Godfrey J."/>
            <person name="Good R."/>
            <person name="Gotea V."/>
            <person name="Gravely B."/>
            <person name="Greenberg A.J."/>
            <person name="Griffiths-Jones S."/>
            <person name="Gross S."/>
            <person name="Guigo R."/>
            <person name="Gustafson E.A."/>
            <person name="Haerty W."/>
            <person name="Hahn M.W."/>
            <person name="Halligan D.L."/>
            <person name="Halpern A.L."/>
            <person name="Halter G.M."/>
            <person name="Han M.V."/>
            <person name="Heger A."/>
            <person name="Hillier L."/>
            <person name="Hinrichs A.S."/>
            <person name="Holmes I."/>
            <person name="Hoskins R.A."/>
            <person name="Hubisz M.J."/>
            <person name="Hultmark D."/>
            <person name="Huntley M.A."/>
            <person name="Jaffe D.B."/>
            <person name="Jagadeeshan S."/>
            <person name="Jeck W.R."/>
            <person name="Johnson J."/>
            <person name="Jones C.D."/>
            <person name="Jordan W.C."/>
            <person name="Karpen G.H."/>
            <person name="Kataoka E."/>
            <person name="Keightley P.D."/>
            <person name="Kheradpour P."/>
            <person name="Kirkness E.F."/>
            <person name="Koerich L.B."/>
            <person name="Kristiansen K."/>
            <person name="Kudrna D."/>
            <person name="Kulathinal R.J."/>
            <person name="Kumar S."/>
            <person name="Kwok R."/>
            <person name="Lander E."/>
            <person name="Langley C.H."/>
            <person name="Lapoint R."/>
            <person name="Lazzaro B.P."/>
            <person name="Lee S.J."/>
            <person name="Levesque L."/>
            <person name="Li R."/>
            <person name="Lin C.F."/>
            <person name="Lin M.F."/>
            <person name="Lindblad-Toh K."/>
            <person name="Llopart A."/>
            <person name="Long M."/>
            <person name="Low L."/>
            <person name="Lozovsky E."/>
            <person name="Lu J."/>
            <person name="Luo M."/>
            <person name="Machado C.A."/>
            <person name="Makalowski W."/>
            <person name="Marzo M."/>
            <person name="Matsuda M."/>
            <person name="Matzkin L."/>
            <person name="McAllister B."/>
            <person name="McBride C.S."/>
            <person name="McKernan B."/>
            <person name="McKernan K."/>
            <person name="Mendez-Lago M."/>
            <person name="Minx P."/>
            <person name="Mollenhauer M.U."/>
            <person name="Montooth K."/>
            <person name="Mount S.M."/>
            <person name="Mu X."/>
            <person name="Myers E."/>
            <person name="Negre B."/>
            <person name="Newfeld S."/>
            <person name="Nielsen R."/>
            <person name="Noor M.A."/>
            <person name="O'Grady P."/>
            <person name="Pachter L."/>
            <person name="Papaceit M."/>
            <person name="Parisi M.J."/>
            <person name="Parisi M."/>
            <person name="Parts L."/>
            <person name="Pedersen J.S."/>
            <person name="Pesole G."/>
            <person name="Phillippy A.M."/>
            <person name="Ponting C.P."/>
            <person name="Pop M."/>
            <person name="Porcelli D."/>
            <person name="Powell J.R."/>
            <person name="Prohaska S."/>
            <person name="Pruitt K."/>
            <person name="Puig M."/>
            <person name="Quesneville H."/>
            <person name="Ram K.R."/>
            <person name="Rand D."/>
            <person name="Rasmussen M.D."/>
            <person name="Reed L.K."/>
            <person name="Reenan R."/>
            <person name="Reily A."/>
            <person name="Remington K.A."/>
            <person name="Rieger T.T."/>
            <person name="Ritchie M.G."/>
            <person name="Robin C."/>
            <person name="Rogers Y.H."/>
            <person name="Rohde C."/>
            <person name="Rozas J."/>
            <person name="Rubenfield M.J."/>
            <person name="Ruiz A."/>
            <person name="Russo S."/>
            <person name="Salzberg S.L."/>
            <person name="Sanchez-Gracia A."/>
            <person name="Saranga D.J."/>
            <person name="Sato H."/>
            <person name="Schaeffer S.W."/>
            <person name="Schatz M.C."/>
            <person name="Schlenke T."/>
            <person name="Schwartz R."/>
            <person name="Segarra C."/>
            <person name="Singh R.S."/>
            <person name="Sirot L."/>
            <person name="Sirota M."/>
            <person name="Sisneros N.B."/>
            <person name="Smith C.D."/>
            <person name="Smith T.F."/>
            <person name="Spieth J."/>
            <person name="Stage D.E."/>
            <person name="Stark A."/>
            <person name="Stephan W."/>
            <person name="Strausberg R.L."/>
            <person name="Strempel S."/>
            <person name="Sturgill D."/>
            <person name="Sutton G."/>
            <person name="Sutton G.G."/>
            <person name="Tao W."/>
            <person name="Teichmann S."/>
            <person name="Tobari Y.N."/>
            <person name="Tomimura Y."/>
            <person name="Tsolas J.M."/>
            <person name="Valente V.L."/>
            <person name="Venter E."/>
            <person name="Venter J.C."/>
            <person name="Vicario S."/>
            <person name="Vieira F.G."/>
            <person name="Vilella A.J."/>
            <person name="Villasante A."/>
            <person name="Walenz B."/>
            <person name="Wang J."/>
            <person name="Wasserman M."/>
            <person name="Watts T."/>
            <person name="Wilson D."/>
            <person name="Wilson R.K."/>
            <person name="Wing R.A."/>
            <person name="Wolfner M.F."/>
            <person name="Wong A."/>
            <person name="Wong G.K."/>
            <person name="Wu C.I."/>
            <person name="Wu G."/>
            <person name="Yamamoto D."/>
            <person name="Yang H.P."/>
            <person name="Yang S.P."/>
            <person name="Yorke J.A."/>
            <person name="Yoshida K."/>
            <person name="Zdobnov E."/>
            <person name="Zhang P."/>
            <person name="Zhang Y."/>
            <person name="Zimin A.V."/>
            <person name="Baldwin J."/>
            <person name="Abdouelleil A."/>
            <person name="Abdulkadir J."/>
            <person name="Abebe A."/>
            <person name="Abera B."/>
            <person name="Abreu J."/>
            <person name="Acer S.C."/>
            <person name="Aftuck L."/>
            <person name="Alexander A."/>
            <person name="An P."/>
            <person name="Anderson E."/>
            <person name="Anderson S."/>
            <person name="Arachi H."/>
            <person name="Azer M."/>
            <person name="Bachantsang P."/>
            <person name="Barry A."/>
            <person name="Bayul T."/>
            <person name="Berlin A."/>
            <person name="Bessette D."/>
            <person name="Bloom T."/>
            <person name="Blye J."/>
            <person name="Boguslavskiy L."/>
            <person name="Bonnet C."/>
            <person name="Boukhgalter B."/>
            <person name="Bourzgui I."/>
            <person name="Brown A."/>
            <person name="Cahill P."/>
            <person name="Channer S."/>
            <person name="Cheshatsang Y."/>
            <person name="Chuda L."/>
            <person name="Citroen M."/>
            <person name="Collymore A."/>
            <person name="Cooke P."/>
            <person name="Costello M."/>
            <person name="D'Aco K."/>
            <person name="Daza R."/>
            <person name="De Haan G."/>
            <person name="DeGray S."/>
            <person name="DeMaso C."/>
            <person name="Dhargay N."/>
            <person name="Dooley K."/>
            <person name="Dooley E."/>
            <person name="Doricent M."/>
            <person name="Dorje P."/>
            <person name="Dorjee K."/>
            <person name="Dupes A."/>
            <person name="Elong R."/>
            <person name="Falk J."/>
            <person name="Farina A."/>
            <person name="Faro S."/>
            <person name="Ferguson D."/>
            <person name="Fisher S."/>
            <person name="Foley C.D."/>
            <person name="Franke A."/>
            <person name="Friedrich D."/>
            <person name="Gadbois L."/>
            <person name="Gearin G."/>
            <person name="Gearin C.R."/>
            <person name="Giannoukos G."/>
            <person name="Goode T."/>
            <person name="Graham J."/>
            <person name="Grandbois E."/>
            <person name="Grewal S."/>
            <person name="Gyaltsen K."/>
            <person name="Hafez N."/>
            <person name="Hagos B."/>
            <person name="Hall J."/>
            <person name="Henson C."/>
            <person name="Hollinger A."/>
            <person name="Honan T."/>
            <person name="Huard M.D."/>
            <person name="Hughes L."/>
            <person name="Hurhula B."/>
            <person name="Husby M.E."/>
            <person name="Kamat A."/>
            <person name="Kanga B."/>
            <person name="Kashin S."/>
            <person name="Khazanovich D."/>
            <person name="Kisner P."/>
            <person name="Lance K."/>
            <person name="Lara M."/>
            <person name="Lee W."/>
            <person name="Lennon N."/>
            <person name="Letendre F."/>
            <person name="LeVine R."/>
            <person name="Lipovsky A."/>
            <person name="Liu X."/>
            <person name="Liu J."/>
            <person name="Liu S."/>
            <person name="Lokyitsang T."/>
            <person name="Lokyitsang Y."/>
            <person name="Lubonja R."/>
            <person name="Lui A."/>
            <person name="MacDonald P."/>
            <person name="Magnisalis V."/>
            <person name="Maru K."/>
            <person name="Matthews C."/>
            <person name="McCusker W."/>
            <person name="McDonough S."/>
            <person name="Mehta T."/>
            <person name="Meldrim J."/>
            <person name="Meneus L."/>
            <person name="Mihai O."/>
            <person name="Mihalev A."/>
            <person name="Mihova T."/>
            <person name="Mittelman R."/>
            <person name="Mlenga V."/>
            <person name="Montmayeur A."/>
            <person name="Mulrain L."/>
            <person name="Navidi A."/>
            <person name="Naylor J."/>
            <person name="Negash T."/>
            <person name="Nguyen T."/>
            <person name="Nguyen N."/>
            <person name="Nicol R."/>
            <person name="Norbu C."/>
            <person name="Norbu N."/>
            <person name="Novod N."/>
            <person name="O'Neill B."/>
            <person name="Osman S."/>
            <person name="Markiewicz E."/>
            <person name="Oyono O.L."/>
            <person name="Patti C."/>
            <person name="Phunkhang P."/>
            <person name="Pierre F."/>
            <person name="Priest M."/>
            <person name="Raghuraman S."/>
            <person name="Rege F."/>
            <person name="Reyes R."/>
            <person name="Rise C."/>
            <person name="Rogov P."/>
            <person name="Ross K."/>
            <person name="Ryan E."/>
            <person name="Settipalli S."/>
            <person name="Shea T."/>
            <person name="Sherpa N."/>
            <person name="Shi L."/>
            <person name="Shih D."/>
            <person name="Sparrow T."/>
            <person name="Spaulding J."/>
            <person name="Stalker J."/>
            <person name="Stange-Thomann N."/>
            <person name="Stavropoulos S."/>
            <person name="Stone C."/>
            <person name="Strader C."/>
            <person name="Tesfaye S."/>
            <person name="Thomson T."/>
            <person name="Thoulutsang Y."/>
            <person name="Thoulutsang D."/>
            <person name="Topham K."/>
            <person name="Topping I."/>
            <person name="Tsamla T."/>
            <person name="Vassiliev H."/>
            <person name="Vo A."/>
            <person name="Wangchuk T."/>
            <person name="Wangdi T."/>
            <person name="Weiand M."/>
            <person name="Wilkinson J."/>
            <person name="Wilson A."/>
            <person name="Yadav S."/>
            <person name="Young G."/>
            <person name="Yu Q."/>
            <person name="Zembek L."/>
            <person name="Zhong D."/>
            <person name="Zimmer A."/>
            <person name="Zwirko Z."/>
            <person name="Jaffe D.B."/>
            <person name="Alvarez P."/>
            <person name="Brockman W."/>
            <person name="Butler J."/>
            <person name="Chin C."/>
            <person name="Gnerre S."/>
            <person name="Grabherr M."/>
            <person name="Kleber M."/>
            <person name="Mauceli E."/>
            <person name="MacCallum I."/>
        </authorList>
    </citation>
    <scope>NUCLEOTIDE SEQUENCE [LARGE SCALE GENOMIC DNA]</scope>
    <source>
        <strain evidence="1">TSC#14024-0371.13</strain>
        <strain evidence="3">Tucson 14024-0371.13</strain>
    </source>
</reference>
<reference evidence="1" key="2">
    <citation type="journal article" date="2008" name="Bioinformatics">
        <title>Assembly reconciliation.</title>
        <authorList>
            <person name="Zimin A.V."/>
            <person name="Smith D.R."/>
            <person name="Sutton G."/>
            <person name="Yorke J.A."/>
        </authorList>
    </citation>
    <scope>NUCLEOTIDE SEQUENCE</scope>
    <source>
        <strain evidence="1">TSC#14024-0371.13</strain>
    </source>
</reference>
<dbReference type="PANTHER" id="PTHR33559">
    <property type="entry name" value="PROTEASOME ASSEMBLY CHAPERONE 4"/>
    <property type="match status" value="1"/>
</dbReference>
<gene>
    <name evidence="1" type="primary">Dana\GF12928</name>
    <name evidence="1" type="synonym">dana_GLEANR_12944</name>
    <name evidence="1" type="ORF">GF12928</name>
</gene>
<dbReference type="STRING" id="7217.B3MDB8"/>
<evidence type="ECO:0000313" key="3">
    <source>
        <dbReference type="Proteomes" id="UP000007801"/>
    </source>
</evidence>
<dbReference type="PANTHER" id="PTHR33559:SF1">
    <property type="entry name" value="PROTEASOME ASSEMBLY CHAPERONE 4"/>
    <property type="match status" value="1"/>
</dbReference>
<sequence>MAAVDTLDSNVPKDDVSSKKPAELFTSHYAQVDAGTLQFTLRALKMPGSTLLFVNSKDEMLEELALAMPSRDPASKETIATTILGGYGQTESSVLATKLSTRYQRPFYVSLNLKVDRLVGPLFEKALITYMRDHLEHFV</sequence>
<protein>
    <submittedName>
        <fullName evidence="1">Uncharacterized protein, isoform A</fullName>
    </submittedName>
    <submittedName>
        <fullName evidence="2">Uncharacterized protein, isoform B</fullName>
    </submittedName>
</protein>
<dbReference type="InterPro" id="IPR032157">
    <property type="entry name" value="PAC4"/>
</dbReference>
<evidence type="ECO:0000313" key="1">
    <source>
        <dbReference type="EMBL" id="EDV36366.1"/>
    </source>
</evidence>
<dbReference type="Proteomes" id="UP000007801">
    <property type="component" value="Unassembled WGS sequence"/>
</dbReference>
<accession>B3MDB8</accession>
<dbReference type="GO" id="GO:0043248">
    <property type="term" value="P:proteasome assembly"/>
    <property type="evidence" value="ECO:0007669"/>
    <property type="project" value="InterPro"/>
</dbReference>
<dbReference type="EMBL" id="CH902619">
    <property type="protein sequence ID" value="KPU76187.1"/>
    <property type="molecule type" value="Genomic_DNA"/>
</dbReference>
<dbReference type="eggNOG" id="ENOG502S31R">
    <property type="taxonomic scope" value="Eukaryota"/>
</dbReference>
<reference evidence="1" key="3">
    <citation type="submission" date="2015-10" db="EMBL/GenBank/DDBJ databases">
        <authorList>
            <consortium name="FlyBase"/>
        </authorList>
    </citation>
    <scope>NUCLEOTIDE SEQUENCE</scope>
    <source>
        <strain evidence="1">TSC#14024-0371.13</strain>
    </source>
</reference>
<dbReference type="OMA" id="SFNLQMD"/>
<dbReference type="EMBL" id="CH902619">
    <property type="protein sequence ID" value="EDV36366.1"/>
    <property type="molecule type" value="Genomic_DNA"/>
</dbReference>
<dbReference type="HOGENOM" id="CLU_138031_2_1_1"/>
<keyword evidence="3" id="KW-1185">Reference proteome</keyword>
<proteinExistence type="predicted"/>
<dbReference type="KEGG" id="dan:6495773"/>
<organism evidence="1 3">
    <name type="scientific">Drosophila ananassae</name>
    <name type="common">Fruit fly</name>
    <dbReference type="NCBI Taxonomy" id="7217"/>
    <lineage>
        <taxon>Eukaryota</taxon>
        <taxon>Metazoa</taxon>
        <taxon>Ecdysozoa</taxon>
        <taxon>Arthropoda</taxon>
        <taxon>Hexapoda</taxon>
        <taxon>Insecta</taxon>
        <taxon>Pterygota</taxon>
        <taxon>Neoptera</taxon>
        <taxon>Endopterygota</taxon>
        <taxon>Diptera</taxon>
        <taxon>Brachycera</taxon>
        <taxon>Muscomorpha</taxon>
        <taxon>Ephydroidea</taxon>
        <taxon>Drosophilidae</taxon>
        <taxon>Drosophila</taxon>
        <taxon>Sophophora</taxon>
    </lineage>
</organism>
<dbReference type="Pfam" id="PF16093">
    <property type="entry name" value="PAC4"/>
    <property type="match status" value="1"/>
</dbReference>
<dbReference type="OrthoDB" id="368507at2759"/>
<dbReference type="FunCoup" id="B3MDB8">
    <property type="interactions" value="1"/>
</dbReference>
<dbReference type="AlphaFoldDB" id="B3MDB8"/>
<name>B3MDB8_DROAN</name>